<evidence type="ECO:0000256" key="1">
    <source>
        <dbReference type="SAM" id="Phobius"/>
    </source>
</evidence>
<protein>
    <submittedName>
        <fullName evidence="2">Peptidase M50B-like</fullName>
    </submittedName>
</protein>
<dbReference type="InterPro" id="IPR049500">
    <property type="entry name" value="Peptidase_M50B-like"/>
</dbReference>
<feature type="transmembrane region" description="Helical" evidence="1">
    <location>
        <begin position="164"/>
        <end position="184"/>
    </location>
</feature>
<sequence>MRTLILYSSSALFLLLTAAFGCALWHDVSSKINYSLYYFEGIGVALYVALRILFLFLGRTLEFAETFYHELNHTFFAVLCFHKVESFSAHAQKGGLVTFEGVLNPVIALSPYSFPLFAFTCSLLSLILIPEARLVARVFVGFFLAFHLVVVLRTARPYQTDLQLYGYAFSYSAILFSNIFWIPLTVKLCSGGFSSVQSWCVSGFETIKRWTLLAVN</sequence>
<dbReference type="EMBL" id="FUWU01000013">
    <property type="protein sequence ID" value="SJZ58234.1"/>
    <property type="molecule type" value="Genomic_DNA"/>
</dbReference>
<reference evidence="2 3" key="1">
    <citation type="submission" date="2017-02" db="EMBL/GenBank/DDBJ databases">
        <authorList>
            <person name="Peterson S.W."/>
        </authorList>
    </citation>
    <scope>NUCLEOTIDE SEQUENCE [LARGE SCALE GENOMIC DNA]</scope>
    <source>
        <strain evidence="2 3">ATCC 43854</strain>
    </source>
</reference>
<dbReference type="AlphaFoldDB" id="A0A1T4LUU5"/>
<dbReference type="STRING" id="28122.SAMN02745108_01021"/>
<proteinExistence type="predicted"/>
<dbReference type="PROSITE" id="PS51257">
    <property type="entry name" value="PROKAR_LIPOPROTEIN"/>
    <property type="match status" value="1"/>
</dbReference>
<dbReference type="Proteomes" id="UP000190449">
    <property type="component" value="Unassembled WGS sequence"/>
</dbReference>
<gene>
    <name evidence="2" type="ORF">SAMN02745108_01021</name>
</gene>
<keyword evidence="1" id="KW-1133">Transmembrane helix</keyword>
<evidence type="ECO:0000313" key="2">
    <source>
        <dbReference type="EMBL" id="SJZ58234.1"/>
    </source>
</evidence>
<dbReference type="RefSeq" id="WP_078776043.1">
    <property type="nucleotide sequence ID" value="NZ_FUWU01000013.1"/>
</dbReference>
<dbReference type="Pfam" id="PF13398">
    <property type="entry name" value="Peptidase_M50B"/>
    <property type="match status" value="1"/>
</dbReference>
<feature type="transmembrane region" description="Helical" evidence="1">
    <location>
        <begin position="134"/>
        <end position="152"/>
    </location>
</feature>
<organism evidence="2 3">
    <name type="scientific">Fibrobacter intestinalis</name>
    <dbReference type="NCBI Taxonomy" id="28122"/>
    <lineage>
        <taxon>Bacteria</taxon>
        <taxon>Pseudomonadati</taxon>
        <taxon>Fibrobacterota</taxon>
        <taxon>Fibrobacteria</taxon>
        <taxon>Fibrobacterales</taxon>
        <taxon>Fibrobacteraceae</taxon>
        <taxon>Fibrobacter</taxon>
    </lineage>
</organism>
<feature type="transmembrane region" description="Helical" evidence="1">
    <location>
        <begin position="106"/>
        <end position="128"/>
    </location>
</feature>
<feature type="transmembrane region" description="Helical" evidence="1">
    <location>
        <begin position="37"/>
        <end position="57"/>
    </location>
</feature>
<evidence type="ECO:0000313" key="3">
    <source>
        <dbReference type="Proteomes" id="UP000190449"/>
    </source>
</evidence>
<keyword evidence="1" id="KW-0472">Membrane</keyword>
<keyword evidence="1" id="KW-0812">Transmembrane</keyword>
<accession>A0A1T4LUU5</accession>
<name>A0A1T4LUU5_9BACT</name>